<dbReference type="Proteomes" id="UP000053593">
    <property type="component" value="Unassembled WGS sequence"/>
</dbReference>
<protein>
    <submittedName>
        <fullName evidence="2">Uncharacterized protein</fullName>
    </submittedName>
</protein>
<reference evidence="2 3" key="1">
    <citation type="submission" date="2014-04" db="EMBL/GenBank/DDBJ databases">
        <title>Evolutionary Origins and Diversification of the Mycorrhizal Mutualists.</title>
        <authorList>
            <consortium name="DOE Joint Genome Institute"/>
            <consortium name="Mycorrhizal Genomics Consortium"/>
            <person name="Kohler A."/>
            <person name="Kuo A."/>
            <person name="Nagy L.G."/>
            <person name="Floudas D."/>
            <person name="Copeland A."/>
            <person name="Barry K.W."/>
            <person name="Cichocki N."/>
            <person name="Veneault-Fourrey C."/>
            <person name="LaButti K."/>
            <person name="Lindquist E.A."/>
            <person name="Lipzen A."/>
            <person name="Lundell T."/>
            <person name="Morin E."/>
            <person name="Murat C."/>
            <person name="Riley R."/>
            <person name="Ohm R."/>
            <person name="Sun H."/>
            <person name="Tunlid A."/>
            <person name="Henrissat B."/>
            <person name="Grigoriev I.V."/>
            <person name="Hibbett D.S."/>
            <person name="Martin F."/>
        </authorList>
    </citation>
    <scope>NUCLEOTIDE SEQUENCE [LARGE SCALE GENOMIC DNA]</scope>
    <source>
        <strain evidence="2 3">FD-317 M1</strain>
    </source>
</reference>
<evidence type="ECO:0000313" key="3">
    <source>
        <dbReference type="Proteomes" id="UP000053593"/>
    </source>
</evidence>
<feature type="compositionally biased region" description="Low complexity" evidence="1">
    <location>
        <begin position="18"/>
        <end position="30"/>
    </location>
</feature>
<organism evidence="2 3">
    <name type="scientific">Collybiopsis luxurians FD-317 M1</name>
    <dbReference type="NCBI Taxonomy" id="944289"/>
    <lineage>
        <taxon>Eukaryota</taxon>
        <taxon>Fungi</taxon>
        <taxon>Dikarya</taxon>
        <taxon>Basidiomycota</taxon>
        <taxon>Agaricomycotina</taxon>
        <taxon>Agaricomycetes</taxon>
        <taxon>Agaricomycetidae</taxon>
        <taxon>Agaricales</taxon>
        <taxon>Marasmiineae</taxon>
        <taxon>Omphalotaceae</taxon>
        <taxon>Collybiopsis</taxon>
        <taxon>Collybiopsis luxurians</taxon>
    </lineage>
</organism>
<name>A0A0D0CB21_9AGAR</name>
<evidence type="ECO:0000313" key="2">
    <source>
        <dbReference type="EMBL" id="KIK59684.1"/>
    </source>
</evidence>
<proteinExistence type="predicted"/>
<feature type="non-terminal residue" evidence="2">
    <location>
        <position position="197"/>
    </location>
</feature>
<sequence>MTGKTAHNFKRYGKRARSSSPVPSDPGSDYVDLDALPKPKATGRPLIVAKKATAMRGKAGKRNTATVRAKASEKTKVPPKPKNNAEDNKPTRRSARVAGKQIEIRDGQGSGNSIPKDGSEEVKGRGNHECADTKATKENHNKEISKPHPKPRPIMDNGGLDEPTEISHKPATGISKASRTHSKEVEVRCTVPSCSLF</sequence>
<dbReference type="AlphaFoldDB" id="A0A0D0CB21"/>
<feature type="compositionally biased region" description="Basic and acidic residues" evidence="1">
    <location>
        <begin position="117"/>
        <end position="146"/>
    </location>
</feature>
<dbReference type="EMBL" id="KN834778">
    <property type="protein sequence ID" value="KIK59684.1"/>
    <property type="molecule type" value="Genomic_DNA"/>
</dbReference>
<feature type="compositionally biased region" description="Basic residues" evidence="1">
    <location>
        <begin position="7"/>
        <end position="17"/>
    </location>
</feature>
<accession>A0A0D0CB21</accession>
<dbReference type="HOGENOM" id="CLU_1387183_0_0_1"/>
<evidence type="ECO:0000256" key="1">
    <source>
        <dbReference type="SAM" id="MobiDB-lite"/>
    </source>
</evidence>
<feature type="region of interest" description="Disordered" evidence="1">
    <location>
        <begin position="1"/>
        <end position="186"/>
    </location>
</feature>
<keyword evidence="3" id="KW-1185">Reference proteome</keyword>
<gene>
    <name evidence="2" type="ORF">GYMLUDRAFT_85616</name>
</gene>